<evidence type="ECO:0000313" key="3">
    <source>
        <dbReference type="WBParaSite" id="jg26325"/>
    </source>
</evidence>
<reference evidence="3" key="1">
    <citation type="submission" date="2022-11" db="UniProtKB">
        <authorList>
            <consortium name="WormBaseParasite"/>
        </authorList>
    </citation>
    <scope>IDENTIFICATION</scope>
</reference>
<keyword evidence="2" id="KW-1185">Reference proteome</keyword>
<dbReference type="AlphaFoldDB" id="A0A915E3I9"/>
<evidence type="ECO:0000256" key="1">
    <source>
        <dbReference type="SAM" id="SignalP"/>
    </source>
</evidence>
<dbReference type="WBParaSite" id="jg26325">
    <property type="protein sequence ID" value="jg26325"/>
    <property type="gene ID" value="jg26325"/>
</dbReference>
<dbReference type="PANTHER" id="PTHR34311:SF10">
    <property type="entry name" value="NEMATODE SPECIFIC PEPTIDE FAMILY-RELATED"/>
    <property type="match status" value="1"/>
</dbReference>
<dbReference type="Gene3D" id="3.50.50.60">
    <property type="entry name" value="FAD/NAD(P)-binding domain"/>
    <property type="match status" value="2"/>
</dbReference>
<feature type="chain" id="PRO_5036896206" evidence="1">
    <location>
        <begin position="17"/>
        <end position="681"/>
    </location>
</feature>
<dbReference type="PANTHER" id="PTHR34311">
    <property type="entry name" value="PROTEIN CBG21698-RELATED"/>
    <property type="match status" value="1"/>
</dbReference>
<organism evidence="2 3">
    <name type="scientific">Ditylenchus dipsaci</name>
    <dbReference type="NCBI Taxonomy" id="166011"/>
    <lineage>
        <taxon>Eukaryota</taxon>
        <taxon>Metazoa</taxon>
        <taxon>Ecdysozoa</taxon>
        <taxon>Nematoda</taxon>
        <taxon>Chromadorea</taxon>
        <taxon>Rhabditida</taxon>
        <taxon>Tylenchina</taxon>
        <taxon>Tylenchomorpha</taxon>
        <taxon>Sphaerularioidea</taxon>
        <taxon>Anguinidae</taxon>
        <taxon>Anguininae</taxon>
        <taxon>Ditylenchus</taxon>
    </lineage>
</organism>
<protein>
    <submittedName>
        <fullName evidence="3">Uncharacterized protein</fullName>
    </submittedName>
</protein>
<name>A0A915E3I9_9BILA</name>
<evidence type="ECO:0000313" key="2">
    <source>
        <dbReference type="Proteomes" id="UP000887574"/>
    </source>
</evidence>
<accession>A0A915E3I9</accession>
<sequence>MLLVLLVIAFAGASTATTCDKPSSDTCDLKILECCDENFRENLQIADKCDGHPIYKNASCAMNQLQNFTAGLHNVYSVCSEFNLFRDCLGQSMRSCTEYGWYLKNQYPLMDAKLNQGMFTRLIFQCGAGLDAFLNNNKCMIDTIINNYLQIRSCDQEFNRNVEVSRSDRACTYVNEVKGCYEAPLLASCGVEAGWWGCEIKRLVTSVTFLNVGATVQLWRTSPNFEVTKNKFSKSMKIVAIGAAPTSLGLAYRINELKKANQAEDVELVILEQSFCEDDEIPSGVFPGGLSCTVTDDKGFLWDMGGHITFSHNFPYYEKATREAVGEWNDLQRQCLVDMNYLFDTKGIPQFAVPLFPEQVKQNCLDDLKERYENTSGSSGAIDNFEDWIMAHFDQLSWTSSSSHTLAKCGLWNQRKCLQTGNELAKADFGWGPNATFSFPKYGGTGAVWKSIAEMLPQEWLHYNCQVTEVDYENKQVKYRKGIKHKKCAELNIAHNQVFIIGVGLKLPMPEFCKTFTWLYFPDQSHLPVRYGEVTPDNQQYWSVMCECAKPSDDQVSEEEIRDRAIEGLILKSIIKREQIVSLYSTSLPYGYPIPTVQRDAELARAHRALEKNSIYSRGRFGGWKYEVSNQDHCFIQGKELADRLVLNEPEKLYKTGVNENRVKSATQNHCCFYIFPILTL</sequence>
<dbReference type="Proteomes" id="UP000887574">
    <property type="component" value="Unplaced"/>
</dbReference>
<dbReference type="InterPro" id="IPR036188">
    <property type="entry name" value="FAD/NAD-bd_sf"/>
</dbReference>
<feature type="signal peptide" evidence="1">
    <location>
        <begin position="1"/>
        <end position="16"/>
    </location>
</feature>
<keyword evidence="1" id="KW-0732">Signal</keyword>
<proteinExistence type="predicted"/>